<dbReference type="AlphaFoldDB" id="A0A2T2ZW11"/>
<dbReference type="OrthoDB" id="6270329at2759"/>
<dbReference type="Proteomes" id="UP000241462">
    <property type="component" value="Unassembled WGS sequence"/>
</dbReference>
<dbReference type="InterPro" id="IPR017907">
    <property type="entry name" value="Znf_RING_CS"/>
</dbReference>
<dbReference type="Gene3D" id="3.30.40.10">
    <property type="entry name" value="Zinc/RING finger domain, C3HC4 (zinc finger)"/>
    <property type="match status" value="1"/>
</dbReference>
<sequence>MDSATNLTVTHCGHMFCAQCLHQAMHSEVTKRICPMCRQKLDLRPRDHAPSRTSKTFFHLELKLMPSKRQGKQPARLRR</sequence>
<dbReference type="GO" id="GO:0008270">
    <property type="term" value="F:zinc ion binding"/>
    <property type="evidence" value="ECO:0007669"/>
    <property type="project" value="UniProtKB-KW"/>
</dbReference>
<dbReference type="InterPro" id="IPR001841">
    <property type="entry name" value="Znf_RING"/>
</dbReference>
<evidence type="ECO:0000256" key="1">
    <source>
        <dbReference type="ARBA" id="ARBA00022723"/>
    </source>
</evidence>
<evidence type="ECO:0000313" key="7">
    <source>
        <dbReference type="Proteomes" id="UP000241462"/>
    </source>
</evidence>
<dbReference type="EMBL" id="KZ678621">
    <property type="protein sequence ID" value="PSR78100.1"/>
    <property type="molecule type" value="Genomic_DNA"/>
</dbReference>
<organism evidence="6 7">
    <name type="scientific">Coniella lustricola</name>
    <dbReference type="NCBI Taxonomy" id="2025994"/>
    <lineage>
        <taxon>Eukaryota</taxon>
        <taxon>Fungi</taxon>
        <taxon>Dikarya</taxon>
        <taxon>Ascomycota</taxon>
        <taxon>Pezizomycotina</taxon>
        <taxon>Sordariomycetes</taxon>
        <taxon>Sordariomycetidae</taxon>
        <taxon>Diaporthales</taxon>
        <taxon>Schizoparmaceae</taxon>
        <taxon>Coniella</taxon>
    </lineage>
</organism>
<evidence type="ECO:0000313" key="6">
    <source>
        <dbReference type="EMBL" id="PSR78100.1"/>
    </source>
</evidence>
<keyword evidence="2 4" id="KW-0863">Zinc-finger</keyword>
<dbReference type="STRING" id="2025994.A0A2T2ZW11"/>
<evidence type="ECO:0000256" key="4">
    <source>
        <dbReference type="PROSITE-ProRule" id="PRU00175"/>
    </source>
</evidence>
<protein>
    <recommendedName>
        <fullName evidence="5">RING-type domain-containing protein</fullName>
    </recommendedName>
</protein>
<dbReference type="PROSITE" id="PS50089">
    <property type="entry name" value="ZF_RING_2"/>
    <property type="match status" value="1"/>
</dbReference>
<name>A0A2T2ZW11_9PEZI</name>
<keyword evidence="1" id="KW-0479">Metal-binding</keyword>
<evidence type="ECO:0000256" key="3">
    <source>
        <dbReference type="ARBA" id="ARBA00022833"/>
    </source>
</evidence>
<proteinExistence type="predicted"/>
<reference evidence="6 7" key="1">
    <citation type="journal article" date="2018" name="Mycol. Prog.">
        <title>Coniella lustricola, a new species from submerged detritus.</title>
        <authorList>
            <person name="Raudabaugh D.B."/>
            <person name="Iturriaga T."/>
            <person name="Carver A."/>
            <person name="Mondo S."/>
            <person name="Pangilinan J."/>
            <person name="Lipzen A."/>
            <person name="He G."/>
            <person name="Amirebrahimi M."/>
            <person name="Grigoriev I.V."/>
            <person name="Miller A.N."/>
        </authorList>
    </citation>
    <scope>NUCLEOTIDE SEQUENCE [LARGE SCALE GENOMIC DNA]</scope>
    <source>
        <strain evidence="6 7">B22-T-1</strain>
    </source>
</reference>
<dbReference type="PROSITE" id="PS00518">
    <property type="entry name" value="ZF_RING_1"/>
    <property type="match status" value="1"/>
</dbReference>
<feature type="domain" description="RING-type" evidence="5">
    <location>
        <begin position="12"/>
        <end position="38"/>
    </location>
</feature>
<dbReference type="Pfam" id="PF14634">
    <property type="entry name" value="zf-RING_5"/>
    <property type="match status" value="1"/>
</dbReference>
<dbReference type="SUPFAM" id="SSF57850">
    <property type="entry name" value="RING/U-box"/>
    <property type="match status" value="1"/>
</dbReference>
<accession>A0A2T2ZW11</accession>
<gene>
    <name evidence="6" type="ORF">BD289DRAFT_377066</name>
</gene>
<keyword evidence="7" id="KW-1185">Reference proteome</keyword>
<dbReference type="InterPro" id="IPR013083">
    <property type="entry name" value="Znf_RING/FYVE/PHD"/>
</dbReference>
<evidence type="ECO:0000256" key="2">
    <source>
        <dbReference type="ARBA" id="ARBA00022771"/>
    </source>
</evidence>
<keyword evidence="3" id="KW-0862">Zinc</keyword>
<evidence type="ECO:0000259" key="5">
    <source>
        <dbReference type="PROSITE" id="PS50089"/>
    </source>
</evidence>
<dbReference type="InParanoid" id="A0A2T2ZW11"/>